<keyword evidence="3" id="KW-1185">Reference proteome</keyword>
<dbReference type="AlphaFoldDB" id="A0A914EAX2"/>
<accession>A0A914EAX2</accession>
<evidence type="ECO:0000313" key="4">
    <source>
        <dbReference type="WBParaSite" id="ACRNAN_scaffold690.g30513.t1"/>
    </source>
</evidence>
<sequence length="95" mass="11037">MYSKKETKKNIKCTSCKDSIPNSIVNIRSHVHKHVNSPLYSCKVCQVAYKEQYQVYEHIKEKHDGKLVDSTEAPEDTEDLQKVNHQKPVEPLKLQ</sequence>
<feature type="compositionally biased region" description="Basic and acidic residues" evidence="1">
    <location>
        <begin position="79"/>
        <end position="95"/>
    </location>
</feature>
<name>A0A914EAX2_9BILA</name>
<evidence type="ECO:0000313" key="3">
    <source>
        <dbReference type="Proteomes" id="UP000887540"/>
    </source>
</evidence>
<dbReference type="PROSITE" id="PS00028">
    <property type="entry name" value="ZINC_FINGER_C2H2_1"/>
    <property type="match status" value="1"/>
</dbReference>
<dbReference type="WBParaSite" id="ACRNAN_scaffold690.g30513.t1">
    <property type="protein sequence ID" value="ACRNAN_scaffold690.g30513.t1"/>
    <property type="gene ID" value="ACRNAN_scaffold690.g30513"/>
</dbReference>
<dbReference type="InterPro" id="IPR013087">
    <property type="entry name" value="Znf_C2H2_type"/>
</dbReference>
<proteinExistence type="predicted"/>
<dbReference type="Gene3D" id="3.30.160.60">
    <property type="entry name" value="Classic Zinc Finger"/>
    <property type="match status" value="1"/>
</dbReference>
<organism evidence="3 4">
    <name type="scientific">Acrobeloides nanus</name>
    <dbReference type="NCBI Taxonomy" id="290746"/>
    <lineage>
        <taxon>Eukaryota</taxon>
        <taxon>Metazoa</taxon>
        <taxon>Ecdysozoa</taxon>
        <taxon>Nematoda</taxon>
        <taxon>Chromadorea</taxon>
        <taxon>Rhabditida</taxon>
        <taxon>Tylenchina</taxon>
        <taxon>Cephalobomorpha</taxon>
        <taxon>Cephaloboidea</taxon>
        <taxon>Cephalobidae</taxon>
        <taxon>Acrobeloides</taxon>
    </lineage>
</organism>
<protein>
    <submittedName>
        <fullName evidence="4">C2H2-type domain-containing protein</fullName>
    </submittedName>
</protein>
<feature type="region of interest" description="Disordered" evidence="1">
    <location>
        <begin position="64"/>
        <end position="95"/>
    </location>
</feature>
<evidence type="ECO:0000259" key="2">
    <source>
        <dbReference type="PROSITE" id="PS00028"/>
    </source>
</evidence>
<reference evidence="4" key="1">
    <citation type="submission" date="2022-11" db="UniProtKB">
        <authorList>
            <consortium name="WormBaseParasite"/>
        </authorList>
    </citation>
    <scope>IDENTIFICATION</scope>
</reference>
<dbReference type="Proteomes" id="UP000887540">
    <property type="component" value="Unplaced"/>
</dbReference>
<evidence type="ECO:0000256" key="1">
    <source>
        <dbReference type="SAM" id="MobiDB-lite"/>
    </source>
</evidence>
<feature type="domain" description="C2H2-type" evidence="2">
    <location>
        <begin position="42"/>
        <end position="63"/>
    </location>
</feature>